<protein>
    <submittedName>
        <fullName evidence="2">Uncharacterized protein</fullName>
    </submittedName>
</protein>
<keyword evidence="3" id="KW-1185">Reference proteome</keyword>
<feature type="region of interest" description="Disordered" evidence="1">
    <location>
        <begin position="76"/>
        <end position="100"/>
    </location>
</feature>
<name>A0ABS8VFJ0_DATST</name>
<evidence type="ECO:0000313" key="2">
    <source>
        <dbReference type="EMBL" id="MCD9645662.1"/>
    </source>
</evidence>
<accession>A0ABS8VFJ0</accession>
<dbReference type="Proteomes" id="UP000823775">
    <property type="component" value="Unassembled WGS sequence"/>
</dbReference>
<sequence length="100" mass="9982">MPRPRDKQCGAATTPALQVVRCAADLALGQARGTHLPHTMAGGQQALSQHNKARATALSPGDGACNAALDATVAGGDATSVSNGPKMDLPLQLGKGTLSP</sequence>
<reference evidence="2 3" key="1">
    <citation type="journal article" date="2021" name="BMC Genomics">
        <title>Datura genome reveals duplications of psychoactive alkaloid biosynthetic genes and high mutation rate following tissue culture.</title>
        <authorList>
            <person name="Rajewski A."/>
            <person name="Carter-House D."/>
            <person name="Stajich J."/>
            <person name="Litt A."/>
        </authorList>
    </citation>
    <scope>NUCLEOTIDE SEQUENCE [LARGE SCALE GENOMIC DNA]</scope>
    <source>
        <strain evidence="2">AR-01</strain>
    </source>
</reference>
<proteinExistence type="predicted"/>
<comment type="caution">
    <text evidence="2">The sequence shown here is derived from an EMBL/GenBank/DDBJ whole genome shotgun (WGS) entry which is preliminary data.</text>
</comment>
<organism evidence="2 3">
    <name type="scientific">Datura stramonium</name>
    <name type="common">Jimsonweed</name>
    <name type="synonym">Common thornapple</name>
    <dbReference type="NCBI Taxonomy" id="4076"/>
    <lineage>
        <taxon>Eukaryota</taxon>
        <taxon>Viridiplantae</taxon>
        <taxon>Streptophyta</taxon>
        <taxon>Embryophyta</taxon>
        <taxon>Tracheophyta</taxon>
        <taxon>Spermatophyta</taxon>
        <taxon>Magnoliopsida</taxon>
        <taxon>eudicotyledons</taxon>
        <taxon>Gunneridae</taxon>
        <taxon>Pentapetalae</taxon>
        <taxon>asterids</taxon>
        <taxon>lamiids</taxon>
        <taxon>Solanales</taxon>
        <taxon>Solanaceae</taxon>
        <taxon>Solanoideae</taxon>
        <taxon>Datureae</taxon>
        <taxon>Datura</taxon>
    </lineage>
</organism>
<evidence type="ECO:0000256" key="1">
    <source>
        <dbReference type="SAM" id="MobiDB-lite"/>
    </source>
</evidence>
<feature type="non-terminal residue" evidence="2">
    <location>
        <position position="100"/>
    </location>
</feature>
<evidence type="ECO:0000313" key="3">
    <source>
        <dbReference type="Proteomes" id="UP000823775"/>
    </source>
</evidence>
<dbReference type="EMBL" id="JACEIK010004494">
    <property type="protein sequence ID" value="MCD9645662.1"/>
    <property type="molecule type" value="Genomic_DNA"/>
</dbReference>
<gene>
    <name evidence="2" type="ORF">HAX54_034724</name>
</gene>